<reference evidence="2" key="1">
    <citation type="submission" date="2021-01" db="EMBL/GenBank/DDBJ databases">
        <authorList>
            <consortium name="Genoscope - CEA"/>
            <person name="William W."/>
        </authorList>
    </citation>
    <scope>NUCLEOTIDE SEQUENCE</scope>
</reference>
<dbReference type="Proteomes" id="UP000688137">
    <property type="component" value="Unassembled WGS sequence"/>
</dbReference>
<keyword evidence="3" id="KW-1185">Reference proteome</keyword>
<protein>
    <submittedName>
        <fullName evidence="2">Uncharacterized protein</fullName>
    </submittedName>
</protein>
<proteinExistence type="predicted"/>
<dbReference type="EMBL" id="CAJJDM010000103">
    <property type="protein sequence ID" value="CAD8096034.1"/>
    <property type="molecule type" value="Genomic_DNA"/>
</dbReference>
<dbReference type="AlphaFoldDB" id="A0A8S1P2H1"/>
<accession>A0A8S1P2H1</accession>
<evidence type="ECO:0000313" key="2">
    <source>
        <dbReference type="EMBL" id="CAD8096034.1"/>
    </source>
</evidence>
<sequence length="135" mass="16125">MQDQIKIAINRLNQERQLLKDRQNTFNCECSPNIRTGFQMQKPITLDPPKLFMQTIQFPNMKAQRQRNVNNKLKINVNFRRRSTSQKTEQNNNPMVGIVKKFDFSFFNYDPLPIVYNNQSKMLKMKRQSSNIIRI</sequence>
<keyword evidence="1" id="KW-0175">Coiled coil</keyword>
<gene>
    <name evidence="2" type="ORF">PPRIM_AZ9-3.1.T1000060</name>
</gene>
<name>A0A8S1P2H1_PARPR</name>
<dbReference type="OMA" id="NTFNCEC"/>
<evidence type="ECO:0000313" key="3">
    <source>
        <dbReference type="Proteomes" id="UP000688137"/>
    </source>
</evidence>
<feature type="coiled-coil region" evidence="1">
    <location>
        <begin position="2"/>
        <end position="29"/>
    </location>
</feature>
<evidence type="ECO:0000256" key="1">
    <source>
        <dbReference type="SAM" id="Coils"/>
    </source>
</evidence>
<organism evidence="2 3">
    <name type="scientific">Paramecium primaurelia</name>
    <dbReference type="NCBI Taxonomy" id="5886"/>
    <lineage>
        <taxon>Eukaryota</taxon>
        <taxon>Sar</taxon>
        <taxon>Alveolata</taxon>
        <taxon>Ciliophora</taxon>
        <taxon>Intramacronucleata</taxon>
        <taxon>Oligohymenophorea</taxon>
        <taxon>Peniculida</taxon>
        <taxon>Parameciidae</taxon>
        <taxon>Paramecium</taxon>
    </lineage>
</organism>
<comment type="caution">
    <text evidence="2">The sequence shown here is derived from an EMBL/GenBank/DDBJ whole genome shotgun (WGS) entry which is preliminary data.</text>
</comment>